<dbReference type="Pfam" id="PF17210">
    <property type="entry name" value="SdrD_B"/>
    <property type="match status" value="1"/>
</dbReference>
<evidence type="ECO:0000256" key="1">
    <source>
        <dbReference type="ARBA" id="ARBA00004613"/>
    </source>
</evidence>
<feature type="signal peptide" evidence="4">
    <location>
        <begin position="1"/>
        <end position="24"/>
    </location>
</feature>
<dbReference type="Proteomes" id="UP000034235">
    <property type="component" value="Unassembled WGS sequence"/>
</dbReference>
<dbReference type="GO" id="GO:0005576">
    <property type="term" value="C:extracellular region"/>
    <property type="evidence" value="ECO:0007669"/>
    <property type="project" value="UniProtKB-SubCell"/>
</dbReference>
<dbReference type="EMBL" id="LBUP01000008">
    <property type="protein sequence ID" value="KKQ65807.1"/>
    <property type="molecule type" value="Genomic_DNA"/>
</dbReference>
<protein>
    <submittedName>
        <fullName evidence="6">Bone sialoprotein-binding protein</fullName>
    </submittedName>
</protein>
<dbReference type="InterPro" id="IPR013783">
    <property type="entry name" value="Ig-like_fold"/>
</dbReference>
<dbReference type="AlphaFoldDB" id="A0A0G0JGC3"/>
<feature type="chain" id="PRO_5002532909" evidence="4">
    <location>
        <begin position="25"/>
        <end position="784"/>
    </location>
</feature>
<comment type="caution">
    <text evidence="6">The sequence shown here is derived from an EMBL/GenBank/DDBJ whole genome shotgun (WGS) entry which is preliminary data.</text>
</comment>
<sequence>MLKRIIPFFLGFILLLLSTRTVYAQSACSSISNCSKLRASYLVQTFSGMEGCEQRRQDYDCNGDNQTDCYQESNTCSSTQAICNNGYGNTPNDGYNCTKFCTDLSVSPNCGNYPGVDCTTFYNTCVNSYCVAAGGGTNYTCPSNQTCVSPPDSKAHQCITTVVPDPTITLKVNGQSSVTINSGDSIGLTWVTTNTDPNKNCSGSDSFQGTAPKPGPGDGVTESAYPPILLANTGTSNIIKKFTLTCYNSIGKAASSSVEVTVKPQNCGSCNYSGTSTCGYVSGTDSCGVCTKYLGVCSSSTPSPVSVGSCRVDSVRAISSDTGETTISSNGFDRINRYLNGSYYDTIPTSTDSQTTSTNLTRSDLNADSSYTLTAKGWCQNCTNQSVNCDGSATFTPPKDNTTATPNHLICLRGGTTSATANCDGTGYWRNSDTGCRCNCSSPYTQVNVFDQQHEGGVCWVPPGSEEPAPLSATIWGNIYLRDCPTCPLRLAPATQNNSEGWDFFYYWIYNSSGRLTCSVNDGLYCQTGFQSLYGYVAGADNYMGEVQAQNDNYVNIERNDVTPMNWSFGWKPVGYINYQYPDNVSKEDPNPACGSGGPYEGQCDRVPDYTKCRDNNNSYKSEFRNFGDNNVIRGDYPNNAARVAIFCMPEDNNARIDLVFEKELYTISGKVFFGTNADGIKQSTESYYNSNTKNVINLTGTATSARPTDANGIYSFTKLKPGNYTVIFNPVPNGYQLTTTNPVIVNNLNSDRIIDFGLGPTPWLQTIDGDVHSNTQINAPGGP</sequence>
<organism evidence="6 7">
    <name type="scientific">Candidatus Daviesbacteria bacterium GW2011_GWA2_38_24</name>
    <dbReference type="NCBI Taxonomy" id="1618422"/>
    <lineage>
        <taxon>Bacteria</taxon>
        <taxon>Candidatus Daviesiibacteriota</taxon>
    </lineage>
</organism>
<keyword evidence="3 4" id="KW-0732">Signal</keyword>
<evidence type="ECO:0000256" key="2">
    <source>
        <dbReference type="ARBA" id="ARBA00022525"/>
    </source>
</evidence>
<evidence type="ECO:0000256" key="4">
    <source>
        <dbReference type="SAM" id="SignalP"/>
    </source>
</evidence>
<evidence type="ECO:0000256" key="3">
    <source>
        <dbReference type="ARBA" id="ARBA00022729"/>
    </source>
</evidence>
<evidence type="ECO:0000313" key="6">
    <source>
        <dbReference type="EMBL" id="KKQ65807.1"/>
    </source>
</evidence>
<keyword evidence="2" id="KW-0964">Secreted</keyword>
<evidence type="ECO:0000313" key="7">
    <source>
        <dbReference type="Proteomes" id="UP000034235"/>
    </source>
</evidence>
<gene>
    <name evidence="6" type="ORF">US86_C0008G0030</name>
</gene>
<feature type="domain" description="SD-repeat containing protein B" evidence="5">
    <location>
        <begin position="668"/>
        <end position="752"/>
    </location>
</feature>
<dbReference type="InterPro" id="IPR033764">
    <property type="entry name" value="Sdr_B"/>
</dbReference>
<name>A0A0G0JGC3_9BACT</name>
<dbReference type="SUPFAM" id="SSF117074">
    <property type="entry name" value="Hypothetical protein PA1324"/>
    <property type="match status" value="1"/>
</dbReference>
<evidence type="ECO:0000259" key="5">
    <source>
        <dbReference type="Pfam" id="PF17210"/>
    </source>
</evidence>
<comment type="subcellular location">
    <subcellularLocation>
        <location evidence="1">Secreted</location>
    </subcellularLocation>
</comment>
<dbReference type="Gene3D" id="2.60.40.10">
    <property type="entry name" value="Immunoglobulins"/>
    <property type="match status" value="1"/>
</dbReference>
<accession>A0A0G0JGC3</accession>
<proteinExistence type="predicted"/>
<reference evidence="6 7" key="1">
    <citation type="journal article" date="2015" name="Nature">
        <title>rRNA introns, odd ribosomes, and small enigmatic genomes across a large radiation of phyla.</title>
        <authorList>
            <person name="Brown C.T."/>
            <person name="Hug L.A."/>
            <person name="Thomas B.C."/>
            <person name="Sharon I."/>
            <person name="Castelle C.J."/>
            <person name="Singh A."/>
            <person name="Wilkins M.J."/>
            <person name="Williams K.H."/>
            <person name="Banfield J.F."/>
        </authorList>
    </citation>
    <scope>NUCLEOTIDE SEQUENCE [LARGE SCALE GENOMIC DNA]</scope>
</reference>